<reference evidence="2 3" key="1">
    <citation type="submission" date="2021-10" db="EMBL/GenBank/DDBJ databases">
        <authorList>
            <person name="Koch H."/>
        </authorList>
    </citation>
    <scope>NUCLEOTIDE SEQUENCE [LARGE SCALE GENOMIC DNA]</scope>
    <source>
        <strain evidence="2">6680</strain>
    </source>
</reference>
<organism evidence="2 3">
    <name type="scientific">Candidatus Nitrotoga arctica</name>
    <dbReference type="NCBI Taxonomy" id="453162"/>
    <lineage>
        <taxon>Bacteria</taxon>
        <taxon>Pseudomonadati</taxon>
        <taxon>Pseudomonadota</taxon>
        <taxon>Betaproteobacteria</taxon>
        <taxon>Nitrosomonadales</taxon>
        <taxon>Gallionellaceae</taxon>
        <taxon>Candidatus Nitrotoga</taxon>
    </lineage>
</organism>
<dbReference type="EMBL" id="OU912926">
    <property type="protein sequence ID" value="CAG9931989.1"/>
    <property type="molecule type" value="Genomic_DNA"/>
</dbReference>
<evidence type="ECO:0000313" key="3">
    <source>
        <dbReference type="Proteomes" id="UP000839052"/>
    </source>
</evidence>
<evidence type="ECO:0000259" key="1">
    <source>
        <dbReference type="Pfam" id="PF01609"/>
    </source>
</evidence>
<dbReference type="NCBIfam" id="NF033591">
    <property type="entry name" value="transpos_IS4_2"/>
    <property type="match status" value="1"/>
</dbReference>
<dbReference type="Proteomes" id="UP000839052">
    <property type="component" value="Chromosome"/>
</dbReference>
<sequence length="307" mass="34877">MPLIIIDWSDLTPDRQWQLLRASIAVEGRSITLYEQLYPQSQATSPRVHQAFLTQLATMLPTGCVPILITDAGFRGAWFRLVNRMGWYWIGRIRNRDMVSPADVDTWAGCKTLYPFATAKARSLGQFNYVRNHPVPCRLVLIKHANQKRHKKSRLGKLDHSSRSLKNARAQREPWLLAVSPKLNPLSAQAVVAVYAQRMQIEESFRDLKSERFGLGFSASRSTQKNRLGVLLLVACLASFVLRLIGEVGKARQLEFRFQSNTRRSRPVLSVITLALQLIQHGMAAFPPRELGAALERLRYEHPALQL</sequence>
<dbReference type="RefSeq" id="WP_239796004.1">
    <property type="nucleotide sequence ID" value="NZ_OU912926.1"/>
</dbReference>
<evidence type="ECO:0000313" key="2">
    <source>
        <dbReference type="EMBL" id="CAG9931989.1"/>
    </source>
</evidence>
<dbReference type="InterPro" id="IPR047658">
    <property type="entry name" value="IS4-like_transpos"/>
</dbReference>
<accession>A0ABM8YWW5</accession>
<name>A0ABM8YWW5_9PROT</name>
<dbReference type="PANTHER" id="PTHR35404:SF8">
    <property type="entry name" value="TRANSPOSASE OF TN10"/>
    <property type="match status" value="1"/>
</dbReference>
<dbReference type="InterPro" id="IPR012337">
    <property type="entry name" value="RNaseH-like_sf"/>
</dbReference>
<dbReference type="PANTHER" id="PTHR35404">
    <property type="entry name" value="TRANSPOSASE OF TN10"/>
    <property type="match status" value="1"/>
</dbReference>
<dbReference type="InterPro" id="IPR002559">
    <property type="entry name" value="Transposase_11"/>
</dbReference>
<gene>
    <name evidence="2" type="ORF">NTG6680_0736</name>
</gene>
<dbReference type="Pfam" id="PF01609">
    <property type="entry name" value="DDE_Tnp_1"/>
    <property type="match status" value="1"/>
</dbReference>
<protein>
    <recommendedName>
        <fullName evidence="1">Transposase IS4-like domain-containing protein</fullName>
    </recommendedName>
</protein>
<feature type="domain" description="Transposase IS4-like" evidence="1">
    <location>
        <begin position="3"/>
        <end position="237"/>
    </location>
</feature>
<keyword evidence="3" id="KW-1185">Reference proteome</keyword>
<dbReference type="SUPFAM" id="SSF53098">
    <property type="entry name" value="Ribonuclease H-like"/>
    <property type="match status" value="1"/>
</dbReference>
<proteinExistence type="predicted"/>